<dbReference type="AlphaFoldDB" id="A0A0D8I969"/>
<sequence>MPFIKERRTLGKYYGCEVKIICEFQKNTNIVKYNEYNPNNLISHNPMTGYVHPITISDNNIPTKPIKFIDKASVVIKVKGVNGFEDINEDHLIIQKSFNNIKKGERLFIVGQVQAYTHDKKQRGFDYCLNVRYYEIIST</sequence>
<dbReference type="KEGG" id="cace:CACET_c27280"/>
<protein>
    <submittedName>
        <fullName evidence="1">Uncharacterized protein</fullName>
    </submittedName>
</protein>
<dbReference type="RefSeq" id="WP_044825207.1">
    <property type="nucleotide sequence ID" value="NZ_CP009687.1"/>
</dbReference>
<dbReference type="EMBL" id="CP009687">
    <property type="protein sequence ID" value="AKL96173.1"/>
    <property type="molecule type" value="Genomic_DNA"/>
</dbReference>
<gene>
    <name evidence="1" type="ORF">CACET_c27280</name>
</gene>
<name>A0A0D8I969_9CLOT</name>
<organism evidence="1 2">
    <name type="scientific">Clostridium aceticum</name>
    <dbReference type="NCBI Taxonomy" id="84022"/>
    <lineage>
        <taxon>Bacteria</taxon>
        <taxon>Bacillati</taxon>
        <taxon>Bacillota</taxon>
        <taxon>Clostridia</taxon>
        <taxon>Eubacteriales</taxon>
        <taxon>Clostridiaceae</taxon>
        <taxon>Clostridium</taxon>
    </lineage>
</organism>
<accession>A0A0D8I969</accession>
<reference evidence="1 2" key="1">
    <citation type="submission" date="2014-10" db="EMBL/GenBank/DDBJ databases">
        <title>Genome sequence of Clostridium aceticum DSM 1496.</title>
        <authorList>
            <person name="Poehlein A."/>
            <person name="Schiel-Bengelsdorf B."/>
            <person name="Gottschalk G."/>
            <person name="Duerre P."/>
            <person name="Daniel R."/>
        </authorList>
    </citation>
    <scope>NUCLEOTIDE SEQUENCE [LARGE SCALE GENOMIC DNA]</scope>
    <source>
        <strain evidence="1 2">DSM 1496</strain>
    </source>
</reference>
<dbReference type="STRING" id="84022.CACET_c27280"/>
<dbReference type="PATRIC" id="fig|84022.5.peg.664"/>
<proteinExistence type="predicted"/>
<evidence type="ECO:0000313" key="2">
    <source>
        <dbReference type="Proteomes" id="UP000035704"/>
    </source>
</evidence>
<evidence type="ECO:0000313" key="1">
    <source>
        <dbReference type="EMBL" id="AKL96173.1"/>
    </source>
</evidence>
<keyword evidence="2" id="KW-1185">Reference proteome</keyword>
<dbReference type="Proteomes" id="UP000035704">
    <property type="component" value="Chromosome"/>
</dbReference>